<evidence type="ECO:0000256" key="4">
    <source>
        <dbReference type="ARBA" id="ARBA00022692"/>
    </source>
</evidence>
<organism evidence="8 9">
    <name type="scientific">Cytospora mali</name>
    <name type="common">Apple Valsa canker fungus</name>
    <name type="synonym">Valsa mali</name>
    <dbReference type="NCBI Taxonomy" id="578113"/>
    <lineage>
        <taxon>Eukaryota</taxon>
        <taxon>Fungi</taxon>
        <taxon>Dikarya</taxon>
        <taxon>Ascomycota</taxon>
        <taxon>Pezizomycotina</taxon>
        <taxon>Sordariomycetes</taxon>
        <taxon>Sordariomycetidae</taxon>
        <taxon>Diaporthales</taxon>
        <taxon>Cytosporaceae</taxon>
        <taxon>Cytospora</taxon>
    </lineage>
</organism>
<dbReference type="Proteomes" id="UP000078576">
    <property type="component" value="Unassembled WGS sequence"/>
</dbReference>
<evidence type="ECO:0000256" key="6">
    <source>
        <dbReference type="ARBA" id="ARBA00023136"/>
    </source>
</evidence>
<keyword evidence="4" id="KW-0812">Transmembrane</keyword>
<reference evidence="9" key="1">
    <citation type="submission" date="2014-12" db="EMBL/GenBank/DDBJ databases">
        <title>Genome Sequence of Valsa Canker Pathogens Uncovers a Specific Adaption of Colonization on Woody Bark.</title>
        <authorList>
            <person name="Yin Z."/>
            <person name="Liu H."/>
            <person name="Gao X."/>
            <person name="Li Z."/>
            <person name="Song N."/>
            <person name="Ke X."/>
            <person name="Dai Q."/>
            <person name="Wu Y."/>
            <person name="Sun Y."/>
            <person name="Xu J.-R."/>
            <person name="Kang Z.K."/>
            <person name="Wang L."/>
            <person name="Huang L."/>
        </authorList>
    </citation>
    <scope>NUCLEOTIDE SEQUENCE [LARGE SCALE GENOMIC DNA]</scope>
    <source>
        <strain evidence="9">SXYL134</strain>
    </source>
</reference>
<dbReference type="AlphaFoldDB" id="A0A194V083"/>
<dbReference type="InterPro" id="IPR044851">
    <property type="entry name" value="Wax_synthase"/>
</dbReference>
<comment type="subcellular location">
    <subcellularLocation>
        <location evidence="1">Membrane</location>
        <topology evidence="1">Multi-pass membrane protein</topology>
    </subcellularLocation>
</comment>
<dbReference type="InterPro" id="IPR032805">
    <property type="entry name" value="Wax_synthase_dom"/>
</dbReference>
<evidence type="ECO:0000313" key="9">
    <source>
        <dbReference type="Proteomes" id="UP000078576"/>
    </source>
</evidence>
<keyword evidence="9" id="KW-1185">Reference proteome</keyword>
<evidence type="ECO:0000259" key="7">
    <source>
        <dbReference type="Pfam" id="PF13813"/>
    </source>
</evidence>
<dbReference type="Pfam" id="PF13813">
    <property type="entry name" value="MBOAT_2"/>
    <property type="match status" value="1"/>
</dbReference>
<evidence type="ECO:0000256" key="5">
    <source>
        <dbReference type="ARBA" id="ARBA00022989"/>
    </source>
</evidence>
<protein>
    <recommendedName>
        <fullName evidence="7">Wax synthase domain-containing protein</fullName>
    </recommendedName>
</protein>
<dbReference type="GO" id="GO:0008374">
    <property type="term" value="F:O-acyltransferase activity"/>
    <property type="evidence" value="ECO:0007669"/>
    <property type="project" value="InterPro"/>
</dbReference>
<gene>
    <name evidence="8" type="ORF">VP1G_10876</name>
</gene>
<feature type="domain" description="Wax synthase" evidence="7">
    <location>
        <begin position="196"/>
        <end position="284"/>
    </location>
</feature>
<accession>A0A194V083</accession>
<dbReference type="PANTHER" id="PTHR31595">
    <property type="entry name" value="LONG-CHAIN-ALCOHOL O-FATTY-ACYLTRANSFERASE 3-RELATED"/>
    <property type="match status" value="1"/>
</dbReference>
<keyword evidence="3" id="KW-0808">Transferase</keyword>
<dbReference type="PANTHER" id="PTHR31595:SF67">
    <property type="entry name" value="WAX SYNTHASE DOMAIN-CONTAINING PROTEIN"/>
    <property type="match status" value="1"/>
</dbReference>
<dbReference type="EMBL" id="KN714698">
    <property type="protein sequence ID" value="KUI57319.1"/>
    <property type="molecule type" value="Genomic_DNA"/>
</dbReference>
<dbReference type="OrthoDB" id="1077582at2759"/>
<name>A0A194V083_CYTMA</name>
<evidence type="ECO:0000256" key="1">
    <source>
        <dbReference type="ARBA" id="ARBA00004141"/>
    </source>
</evidence>
<comment type="similarity">
    <text evidence="2">Belongs to the wax synthase family.</text>
</comment>
<dbReference type="GO" id="GO:0006629">
    <property type="term" value="P:lipid metabolic process"/>
    <property type="evidence" value="ECO:0007669"/>
    <property type="project" value="InterPro"/>
</dbReference>
<keyword evidence="6" id="KW-0472">Membrane</keyword>
<evidence type="ECO:0000256" key="3">
    <source>
        <dbReference type="ARBA" id="ARBA00022679"/>
    </source>
</evidence>
<evidence type="ECO:0000256" key="2">
    <source>
        <dbReference type="ARBA" id="ARBA00007282"/>
    </source>
</evidence>
<sequence length="352" mass="40385">MLLTNVVAGSVCAAWTQFLVSGFILSENFEDAGPRFGDSATYPSPYEYNSWQLDHLNARRRPDTWFQRLLFGINTVNSQRNVLTAERVRNIPPFEKSDPNYIPSRVWFIVSRGTVAFVSLLAVDLLTSGVSDPSGNPFQYAQEKASLFRFGSVKGWQQRAIVTLGQWIGLYTVTTWIHSTIAVVTVAVGVYSPEGWPPLYGSIFDVWSLRRFWGHFWHQMLRYKLKATADWLVYTVLDLKRGRLATRYTHLFGVFVASGLCHIMMDIVGPIKLSETYAFRFFVLQAVGITIEDGVQWLWRKLRGTTRDIYDTDPPVWWQRVLGGAWTATWLIWTTPMWVYPGLRAAVRVHTR</sequence>
<evidence type="ECO:0000313" key="8">
    <source>
        <dbReference type="EMBL" id="KUI57319.1"/>
    </source>
</evidence>
<keyword evidence="5" id="KW-1133">Transmembrane helix</keyword>
<proteinExistence type="inferred from homology"/>
<dbReference type="GO" id="GO:0016020">
    <property type="term" value="C:membrane"/>
    <property type="evidence" value="ECO:0007669"/>
    <property type="project" value="UniProtKB-SubCell"/>
</dbReference>